<feature type="compositionally biased region" description="Basic and acidic residues" evidence="1">
    <location>
        <begin position="85"/>
        <end position="109"/>
    </location>
</feature>
<dbReference type="Proteomes" id="UP001362999">
    <property type="component" value="Unassembled WGS sequence"/>
</dbReference>
<proteinExistence type="predicted"/>
<organism evidence="2 3">
    <name type="scientific">Favolaschia claudopus</name>
    <dbReference type="NCBI Taxonomy" id="2862362"/>
    <lineage>
        <taxon>Eukaryota</taxon>
        <taxon>Fungi</taxon>
        <taxon>Dikarya</taxon>
        <taxon>Basidiomycota</taxon>
        <taxon>Agaricomycotina</taxon>
        <taxon>Agaricomycetes</taxon>
        <taxon>Agaricomycetidae</taxon>
        <taxon>Agaricales</taxon>
        <taxon>Marasmiineae</taxon>
        <taxon>Mycenaceae</taxon>
        <taxon>Favolaschia</taxon>
    </lineage>
</organism>
<evidence type="ECO:0000256" key="1">
    <source>
        <dbReference type="SAM" id="MobiDB-lite"/>
    </source>
</evidence>
<gene>
    <name evidence="2" type="ORF">R3P38DRAFT_2761572</name>
</gene>
<evidence type="ECO:0000313" key="2">
    <source>
        <dbReference type="EMBL" id="KAK7053860.1"/>
    </source>
</evidence>
<protein>
    <submittedName>
        <fullName evidence="2">Uncharacterized protein</fullName>
    </submittedName>
</protein>
<dbReference type="EMBL" id="JAWWNJ010000006">
    <property type="protein sequence ID" value="KAK7053860.1"/>
    <property type="molecule type" value="Genomic_DNA"/>
</dbReference>
<feature type="region of interest" description="Disordered" evidence="1">
    <location>
        <begin position="1"/>
        <end position="55"/>
    </location>
</feature>
<accession>A0AAW0DPI5</accession>
<feature type="compositionally biased region" description="Polar residues" evidence="1">
    <location>
        <begin position="16"/>
        <end position="26"/>
    </location>
</feature>
<reference evidence="2 3" key="1">
    <citation type="journal article" date="2024" name="J Genomics">
        <title>Draft genome sequencing and assembly of Favolaschia claudopus CIRM-BRFM 2984 isolated from oak limbs.</title>
        <authorList>
            <person name="Navarro D."/>
            <person name="Drula E."/>
            <person name="Chaduli D."/>
            <person name="Cazenave R."/>
            <person name="Ahrendt S."/>
            <person name="Wang J."/>
            <person name="Lipzen A."/>
            <person name="Daum C."/>
            <person name="Barry K."/>
            <person name="Grigoriev I.V."/>
            <person name="Favel A."/>
            <person name="Rosso M.N."/>
            <person name="Martin F."/>
        </authorList>
    </citation>
    <scope>NUCLEOTIDE SEQUENCE [LARGE SCALE GENOMIC DNA]</scope>
    <source>
        <strain evidence="2 3">CIRM-BRFM 2984</strain>
    </source>
</reference>
<feature type="compositionally biased region" description="Basic residues" evidence="1">
    <location>
        <begin position="1"/>
        <end position="15"/>
    </location>
</feature>
<comment type="caution">
    <text evidence="2">The sequence shown here is derived from an EMBL/GenBank/DDBJ whole genome shotgun (WGS) entry which is preliminary data.</text>
</comment>
<evidence type="ECO:0000313" key="3">
    <source>
        <dbReference type="Proteomes" id="UP001362999"/>
    </source>
</evidence>
<name>A0AAW0DPI5_9AGAR</name>
<feature type="region of interest" description="Disordered" evidence="1">
    <location>
        <begin position="85"/>
        <end position="122"/>
    </location>
</feature>
<dbReference type="AlphaFoldDB" id="A0AAW0DPI5"/>
<keyword evidence="3" id="KW-1185">Reference proteome</keyword>
<sequence>MTKAKKALTRPRRVQPSRTAGAGQSTPPVPESSEADLNGILSKDVNFEDGTGDDPGDLSFSRLLLPIAYPTTYYSPEAGFSHCRHDSDTNLESEKPAKKTRAKKSEKAKVSSLSSKIPPPAPPPLLPAPSMSLLYPTAAAPSSQSRAIRCCWHCPLLVVVASVVVVSNIVGDVADCREVRISCKREQEGIEEERGRVVNVVSWQRDEIVTPLGNGFEWHGYRCEITGTQRSRPVLAILPFRRFAWGMTNNSGPKARSVDVLGTPGVDQLVWGRYLHYFSDASSV</sequence>